<evidence type="ECO:0000313" key="3">
    <source>
        <dbReference type="Proteomes" id="UP001515500"/>
    </source>
</evidence>
<feature type="repeat" description="PPR" evidence="2">
    <location>
        <begin position="59"/>
        <end position="93"/>
    </location>
</feature>
<organism evidence="3 4">
    <name type="scientific">Dioscorea cayennensis subsp. rotundata</name>
    <name type="common">White Guinea yam</name>
    <name type="synonym">Dioscorea rotundata</name>
    <dbReference type="NCBI Taxonomy" id="55577"/>
    <lineage>
        <taxon>Eukaryota</taxon>
        <taxon>Viridiplantae</taxon>
        <taxon>Streptophyta</taxon>
        <taxon>Embryophyta</taxon>
        <taxon>Tracheophyta</taxon>
        <taxon>Spermatophyta</taxon>
        <taxon>Magnoliopsida</taxon>
        <taxon>Liliopsida</taxon>
        <taxon>Dioscoreales</taxon>
        <taxon>Dioscoreaceae</taxon>
        <taxon>Dioscorea</taxon>
    </lineage>
</organism>
<dbReference type="SUPFAM" id="SSF48452">
    <property type="entry name" value="TPR-like"/>
    <property type="match status" value="1"/>
</dbReference>
<dbReference type="FunFam" id="1.25.40.10:FF:000381">
    <property type="entry name" value="Pentatricopeptide repeat-containing protein"/>
    <property type="match status" value="1"/>
</dbReference>
<feature type="repeat" description="PPR" evidence="2">
    <location>
        <begin position="467"/>
        <end position="501"/>
    </location>
</feature>
<sequence length="690" mass="75943">MLSLIPPRMITTLRSSTSSHHLHLPHPSTFETNEQLKTLINSHRLHDARHLFDQMPHRDSISWTTIISGYLRSSNSSEALSLFSLLLSSHPSLPLDPFLLSLALKACSFSPSFLPLASSLHSLSLKSGLLPSSPFISTSLLHAYSNSNLLSHSLQLFDEMPQRNTVSYTAAITALVRSANYSTALRLFTSMPQRRIPWDSHSYAIILKACADARLLPRGREIHSFTAKLGLDSTSFIANTLASMYSKCGDTSSAFILFNRIRSPDVVSWTNIIAAHAQIGHNADAIRAFLSMRDSGVSPNAYTYAAVLSACTALARAEWGEQLHAHVYNRGFARAISVANSLVTLYSRVGRLHSADILFREIPVKDLVSWSAIVSAYAQEGHVEESFQLFNQMRDSGPAPNEFTLASLLSACASAALLEPGRQVHARAQRAGLAQEAAVASAVINMYSKCGCIAEAKKVFNELDHDDVVSWTAMINGYAEHGLSSVAIKMFDEMPAAGLVPDHVTFVGVLNACSHAGLVDLGLKYFERMKEEYGIEPWKEHYGCMVDVLGRAGRLRDAEKVIDEMPEKGDDVVWSALLRASRVHGDVECGKRAAEKILEEMPECAGTHITMANVYAEKGMWREVATMRRAMRAKGVKKEVGWSWIEVGDDVAVFVAGDRRHEGINGMVTLVDCMARLVTVEEVFEFEFVT</sequence>
<dbReference type="InterPro" id="IPR046960">
    <property type="entry name" value="PPR_At4g14850-like_plant"/>
</dbReference>
<dbReference type="InterPro" id="IPR046848">
    <property type="entry name" value="E_motif"/>
</dbReference>
<dbReference type="AlphaFoldDB" id="A0AB40AKW1"/>
<dbReference type="GO" id="GO:0003723">
    <property type="term" value="F:RNA binding"/>
    <property type="evidence" value="ECO:0007669"/>
    <property type="project" value="InterPro"/>
</dbReference>
<keyword evidence="1" id="KW-0677">Repeat</keyword>
<feature type="repeat" description="PPR" evidence="2">
    <location>
        <begin position="265"/>
        <end position="299"/>
    </location>
</feature>
<evidence type="ECO:0000256" key="1">
    <source>
        <dbReference type="ARBA" id="ARBA00022737"/>
    </source>
</evidence>
<reference evidence="4" key="1">
    <citation type="submission" date="2025-08" db="UniProtKB">
        <authorList>
            <consortium name="RefSeq"/>
        </authorList>
    </citation>
    <scope>IDENTIFICATION</scope>
</reference>
<evidence type="ECO:0000256" key="2">
    <source>
        <dbReference type="PROSITE-ProRule" id="PRU00708"/>
    </source>
</evidence>
<dbReference type="Pfam" id="PF01535">
    <property type="entry name" value="PPR"/>
    <property type="match status" value="5"/>
</dbReference>
<gene>
    <name evidence="4" type="primary">LOC120251165</name>
</gene>
<dbReference type="RefSeq" id="XP_039115637.1">
    <property type="nucleotide sequence ID" value="XM_039259703.1"/>
</dbReference>
<feature type="repeat" description="PPR" evidence="2">
    <location>
        <begin position="366"/>
        <end position="400"/>
    </location>
</feature>
<evidence type="ECO:0000313" key="4">
    <source>
        <dbReference type="RefSeq" id="XP_039115637.1"/>
    </source>
</evidence>
<dbReference type="FunFam" id="1.25.40.10:FF:000090">
    <property type="entry name" value="Pentatricopeptide repeat-containing protein, chloroplastic"/>
    <property type="match status" value="1"/>
</dbReference>
<name>A0AB40AKW1_DIOCR</name>
<protein>
    <submittedName>
        <fullName evidence="4">Pentatricopeptide repeat-containing protein At3g47840</fullName>
    </submittedName>
</protein>
<accession>A0AB40AKW1</accession>
<feature type="repeat" description="PPR" evidence="2">
    <location>
        <begin position="538"/>
        <end position="572"/>
    </location>
</feature>
<proteinExistence type="predicted"/>
<dbReference type="Pfam" id="PF13041">
    <property type="entry name" value="PPR_2"/>
    <property type="match status" value="4"/>
</dbReference>
<dbReference type="InterPro" id="IPR002885">
    <property type="entry name" value="PPR_rpt"/>
</dbReference>
<feature type="repeat" description="PPR" evidence="2">
    <location>
        <begin position="164"/>
        <end position="198"/>
    </location>
</feature>
<dbReference type="Gene3D" id="1.25.40.10">
    <property type="entry name" value="Tetratricopeptide repeat domain"/>
    <property type="match status" value="6"/>
</dbReference>
<dbReference type="PROSITE" id="PS51375">
    <property type="entry name" value="PPR"/>
    <property type="match status" value="6"/>
</dbReference>
<dbReference type="Pfam" id="PF20431">
    <property type="entry name" value="E_motif"/>
    <property type="match status" value="1"/>
</dbReference>
<dbReference type="GO" id="GO:0009451">
    <property type="term" value="P:RNA modification"/>
    <property type="evidence" value="ECO:0007669"/>
    <property type="project" value="InterPro"/>
</dbReference>
<dbReference type="PANTHER" id="PTHR47926:SF532">
    <property type="entry name" value="PENTACOTRIPEPTIDE-REPEAT REGION OF PRORP DOMAIN-CONTAINING PROTEIN"/>
    <property type="match status" value="1"/>
</dbReference>
<dbReference type="InterPro" id="IPR011990">
    <property type="entry name" value="TPR-like_helical_dom_sf"/>
</dbReference>
<dbReference type="PANTHER" id="PTHR47926">
    <property type="entry name" value="PENTATRICOPEPTIDE REPEAT-CONTAINING PROTEIN"/>
    <property type="match status" value="1"/>
</dbReference>
<keyword evidence="3" id="KW-1185">Reference proteome</keyword>
<dbReference type="NCBIfam" id="TIGR00756">
    <property type="entry name" value="PPR"/>
    <property type="match status" value="5"/>
</dbReference>
<dbReference type="GeneID" id="120251165"/>
<dbReference type="FunFam" id="1.25.40.10:FF:000344">
    <property type="entry name" value="Pentatricopeptide repeat-containing protein"/>
    <property type="match status" value="1"/>
</dbReference>
<dbReference type="Proteomes" id="UP001515500">
    <property type="component" value="Chromosome 20"/>
</dbReference>